<keyword evidence="4" id="KW-1185">Reference proteome</keyword>
<feature type="disulfide bond" evidence="1">
    <location>
        <begin position="275"/>
        <end position="284"/>
    </location>
</feature>
<dbReference type="CDD" id="cd00054">
    <property type="entry name" value="EGF_CA"/>
    <property type="match status" value="1"/>
</dbReference>
<protein>
    <submittedName>
        <fullName evidence="3">Latent-transforming growth factor beta-binding protein 1</fullName>
    </submittedName>
</protein>
<gene>
    <name evidence="3" type="ORF">H4Q32_014185</name>
</gene>
<dbReference type="InterPro" id="IPR000742">
    <property type="entry name" value="EGF"/>
</dbReference>
<evidence type="ECO:0000256" key="1">
    <source>
        <dbReference type="PROSITE-ProRule" id="PRU00076"/>
    </source>
</evidence>
<reference evidence="3 4" key="1">
    <citation type="submission" date="2022-01" db="EMBL/GenBank/DDBJ databases">
        <title>A high-quality chromosome-level genome assembly of rohu carp, Labeo rohita.</title>
        <authorList>
            <person name="Arick M.A. II"/>
            <person name="Hsu C.-Y."/>
            <person name="Magbanua Z."/>
            <person name="Pechanova O."/>
            <person name="Grover C."/>
            <person name="Miller E."/>
            <person name="Thrash A."/>
            <person name="Ezzel L."/>
            <person name="Alam S."/>
            <person name="Benzie J."/>
            <person name="Hamilton M."/>
            <person name="Karsi A."/>
            <person name="Lawrence M.L."/>
            <person name="Peterson D.G."/>
        </authorList>
    </citation>
    <scope>NUCLEOTIDE SEQUENCE [LARGE SCALE GENOMIC DNA]</scope>
    <source>
        <strain evidence="4">BAU-BD-2019</strain>
        <tissue evidence="3">Blood</tissue>
    </source>
</reference>
<keyword evidence="1" id="KW-1015">Disulfide bond</keyword>
<sequence>MSELWRLSFCMSGSLFITFLSLAIANSSLVSHQISHQMSHDLIHPPQIRSKAQRHRNQTNSTRIQIDLKGMPLKLCKSSSRMHRCSSVTIPPPLDFIVLLGQPRTLTVETCPSWRIGAERRFNSSKLRRPSAENGFISERINGVFHTSEVSKGDKNVIISSLAEVPSKPLDKQMRPRRLKKTLNPVKFTHQTPLPAPLWEKQYFSCALAQGGRRPNEGDSFTLDLCPSFSRPNVCGTRCCYSWLVNPKTKQCTKPRCHPRCHNKAVCRWPNICHCRPGFHGHRCEHANVTPTLSTGFEAHLGPTVPSTVTTAMPESTTIHGNISTPASSDANPDARKTYSLRWQPPSLKETQLVLLKKALSSGTGGEKITNVILKYIESERSRLASSSSTEATKLSSTKTFHTQRGQFTLIYTAAWLRGDGAVITQEMDVVFC</sequence>
<dbReference type="PROSITE" id="PS50026">
    <property type="entry name" value="EGF_3"/>
    <property type="match status" value="1"/>
</dbReference>
<dbReference type="PROSITE" id="PS01186">
    <property type="entry name" value="EGF_2"/>
    <property type="match status" value="1"/>
</dbReference>
<evidence type="ECO:0000313" key="4">
    <source>
        <dbReference type="Proteomes" id="UP000830375"/>
    </source>
</evidence>
<feature type="domain" description="EGF-like" evidence="2">
    <location>
        <begin position="253"/>
        <end position="285"/>
    </location>
</feature>
<name>A0ABQ8LV22_LABRO</name>
<dbReference type="EMBL" id="JACTAM010000018">
    <property type="protein sequence ID" value="KAI2653832.1"/>
    <property type="molecule type" value="Genomic_DNA"/>
</dbReference>
<accession>A0ABQ8LV22</accession>
<organism evidence="3 4">
    <name type="scientific">Labeo rohita</name>
    <name type="common">Indian major carp</name>
    <name type="synonym">Cyprinus rohita</name>
    <dbReference type="NCBI Taxonomy" id="84645"/>
    <lineage>
        <taxon>Eukaryota</taxon>
        <taxon>Metazoa</taxon>
        <taxon>Chordata</taxon>
        <taxon>Craniata</taxon>
        <taxon>Vertebrata</taxon>
        <taxon>Euteleostomi</taxon>
        <taxon>Actinopterygii</taxon>
        <taxon>Neopterygii</taxon>
        <taxon>Teleostei</taxon>
        <taxon>Ostariophysi</taxon>
        <taxon>Cypriniformes</taxon>
        <taxon>Cyprinidae</taxon>
        <taxon>Labeoninae</taxon>
        <taxon>Labeonini</taxon>
        <taxon>Labeo</taxon>
    </lineage>
</organism>
<proteinExistence type="predicted"/>
<comment type="caution">
    <text evidence="1">Lacks conserved residue(s) required for the propagation of feature annotation.</text>
</comment>
<dbReference type="Proteomes" id="UP000830375">
    <property type="component" value="Unassembled WGS sequence"/>
</dbReference>
<dbReference type="Gene3D" id="2.10.25.10">
    <property type="entry name" value="Laminin"/>
    <property type="match status" value="1"/>
</dbReference>
<evidence type="ECO:0000259" key="2">
    <source>
        <dbReference type="PROSITE" id="PS50026"/>
    </source>
</evidence>
<comment type="caution">
    <text evidence="3">The sequence shown here is derived from an EMBL/GenBank/DDBJ whole genome shotgun (WGS) entry which is preliminary data.</text>
</comment>
<evidence type="ECO:0000313" key="3">
    <source>
        <dbReference type="EMBL" id="KAI2653832.1"/>
    </source>
</evidence>
<dbReference type="PROSITE" id="PS00022">
    <property type="entry name" value="EGF_1"/>
    <property type="match status" value="1"/>
</dbReference>
<feature type="disulfide bond" evidence="1">
    <location>
        <begin position="257"/>
        <end position="267"/>
    </location>
</feature>
<keyword evidence="1" id="KW-0245">EGF-like domain</keyword>